<comment type="subcellular location">
    <subcellularLocation>
        <location evidence="1">Cell membrane</location>
        <topology evidence="1">Multi-pass membrane protein</topology>
    </subcellularLocation>
</comment>
<dbReference type="Gene3D" id="1.20.1250.20">
    <property type="entry name" value="MFS general substrate transporter like domains"/>
    <property type="match status" value="1"/>
</dbReference>
<feature type="transmembrane region" description="Helical" evidence="8">
    <location>
        <begin position="165"/>
        <end position="183"/>
    </location>
</feature>
<reference evidence="9" key="1">
    <citation type="submission" date="2022-01" db="EMBL/GenBank/DDBJ databases">
        <authorList>
            <person name="King R."/>
        </authorList>
    </citation>
    <scope>NUCLEOTIDE SEQUENCE</scope>
</reference>
<evidence type="ECO:0000313" key="10">
    <source>
        <dbReference type="Proteomes" id="UP001152798"/>
    </source>
</evidence>
<evidence type="ECO:0008006" key="11">
    <source>
        <dbReference type="Google" id="ProtNLM"/>
    </source>
</evidence>
<evidence type="ECO:0000256" key="8">
    <source>
        <dbReference type="SAM" id="Phobius"/>
    </source>
</evidence>
<feature type="transmembrane region" description="Helical" evidence="8">
    <location>
        <begin position="344"/>
        <end position="367"/>
    </location>
</feature>
<gene>
    <name evidence="9" type="ORF">NEZAVI_LOCUS12184</name>
</gene>
<feature type="transmembrane region" description="Helical" evidence="8">
    <location>
        <begin position="52"/>
        <end position="72"/>
    </location>
</feature>
<feature type="transmembrane region" description="Helical" evidence="8">
    <location>
        <begin position="79"/>
        <end position="98"/>
    </location>
</feature>
<dbReference type="InterPro" id="IPR036259">
    <property type="entry name" value="MFS_trans_sf"/>
</dbReference>
<evidence type="ECO:0000256" key="6">
    <source>
        <dbReference type="ARBA" id="ARBA00022989"/>
    </source>
</evidence>
<dbReference type="PANTHER" id="PTHR48021">
    <property type="match status" value="1"/>
</dbReference>
<dbReference type="EMBL" id="OV725081">
    <property type="protein sequence ID" value="CAH1403592.1"/>
    <property type="molecule type" value="Genomic_DNA"/>
</dbReference>
<evidence type="ECO:0000256" key="1">
    <source>
        <dbReference type="ARBA" id="ARBA00004651"/>
    </source>
</evidence>
<evidence type="ECO:0000256" key="2">
    <source>
        <dbReference type="ARBA" id="ARBA00022448"/>
    </source>
</evidence>
<evidence type="ECO:0000256" key="4">
    <source>
        <dbReference type="ARBA" id="ARBA00022597"/>
    </source>
</evidence>
<dbReference type="SUPFAM" id="SSF103473">
    <property type="entry name" value="MFS general substrate transporter"/>
    <property type="match status" value="1"/>
</dbReference>
<keyword evidence="2" id="KW-0813">Transport</keyword>
<dbReference type="GO" id="GO:0022857">
    <property type="term" value="F:transmembrane transporter activity"/>
    <property type="evidence" value="ECO:0007669"/>
    <property type="project" value="InterPro"/>
</dbReference>
<evidence type="ECO:0000313" key="9">
    <source>
        <dbReference type="EMBL" id="CAH1403592.1"/>
    </source>
</evidence>
<dbReference type="PANTHER" id="PTHR48021:SF46">
    <property type="entry name" value="MAJOR FACILITATOR SUPERFAMILY (MFS) PROFILE DOMAIN-CONTAINING PROTEIN"/>
    <property type="match status" value="1"/>
</dbReference>
<proteinExistence type="predicted"/>
<feature type="transmembrane region" description="Helical" evidence="8">
    <location>
        <begin position="411"/>
        <end position="433"/>
    </location>
</feature>
<feature type="transmembrane region" description="Helical" evidence="8">
    <location>
        <begin position="12"/>
        <end position="32"/>
    </location>
</feature>
<dbReference type="GO" id="GO:0005886">
    <property type="term" value="C:plasma membrane"/>
    <property type="evidence" value="ECO:0007669"/>
    <property type="project" value="UniProtKB-SubCell"/>
</dbReference>
<dbReference type="PROSITE" id="PS00216">
    <property type="entry name" value="SUGAR_TRANSPORT_1"/>
    <property type="match status" value="1"/>
</dbReference>
<evidence type="ECO:0000256" key="7">
    <source>
        <dbReference type="ARBA" id="ARBA00023136"/>
    </source>
</evidence>
<feature type="transmembrane region" description="Helical" evidence="8">
    <location>
        <begin position="110"/>
        <end position="127"/>
    </location>
</feature>
<keyword evidence="3" id="KW-1003">Cell membrane</keyword>
<keyword evidence="10" id="KW-1185">Reference proteome</keyword>
<name>A0A9P0HKZ2_NEZVI</name>
<protein>
    <recommendedName>
        <fullName evidence="11">Major facilitator superfamily (MFS) profile domain-containing protein</fullName>
    </recommendedName>
</protein>
<dbReference type="Pfam" id="PF00083">
    <property type="entry name" value="Sugar_tr"/>
    <property type="match status" value="1"/>
</dbReference>
<dbReference type="FunFam" id="1.20.1250.20:FF:000218">
    <property type="entry name" value="facilitated trehalose transporter Tret1"/>
    <property type="match status" value="1"/>
</dbReference>
<dbReference type="AlphaFoldDB" id="A0A9P0HKZ2"/>
<dbReference type="InterPro" id="IPR005829">
    <property type="entry name" value="Sugar_transporter_CS"/>
</dbReference>
<feature type="transmembrane region" description="Helical" evidence="8">
    <location>
        <begin position="245"/>
        <end position="265"/>
    </location>
</feature>
<keyword evidence="4" id="KW-0762">Sugar transport</keyword>
<evidence type="ECO:0000256" key="5">
    <source>
        <dbReference type="ARBA" id="ARBA00022692"/>
    </source>
</evidence>
<dbReference type="Proteomes" id="UP001152798">
    <property type="component" value="Chromosome 5"/>
</dbReference>
<dbReference type="InterPro" id="IPR005828">
    <property type="entry name" value="MFS_sugar_transport-like"/>
</dbReference>
<dbReference type="OrthoDB" id="6592426at2759"/>
<keyword evidence="7 8" id="KW-0472">Membrane</keyword>
<sequence length="456" mass="50972">MQLSTLRQHMAAISCSLSVAITATAFVWYAPLLLYIVSPESEVPMTTTETSWLVSSMELGCLFFVIPAGMISDRVGRKYPILFVGPTCGLGFIVLAYVRSLPALFVLRQIQGLCLALAYVVGPIYIAEISEPSLRGSTSCHIQTMWFVGCFYDYCIGPYISYSTYALVCLAIPLLFTTTFIFMPESPYYLIMKGRTEEAKQALSWLRGGKEVNEEFKEIEATIEREVYEQGSWKDLFHTKKDRKAFFVVQVCSITKYMGGMPAFANYVSQTFGESTIKFLDHNQLTIITGVLLTVATFSSSLLSINVGRRPILIYSCFCCFIFPLLIGGYFFLDFETAFDVSPYVWILYVSVIGFIIAANVGVGPLLQTIQAEFFTARTRGIGGALTLVVGSTATFLSIKQYQLIQDTVGVYLNYWIWAAVSLFGAICMYFFLPETSGKSLGEIQTDMKNEYQTHM</sequence>
<organism evidence="9 10">
    <name type="scientific">Nezara viridula</name>
    <name type="common">Southern green stink bug</name>
    <name type="synonym">Cimex viridulus</name>
    <dbReference type="NCBI Taxonomy" id="85310"/>
    <lineage>
        <taxon>Eukaryota</taxon>
        <taxon>Metazoa</taxon>
        <taxon>Ecdysozoa</taxon>
        <taxon>Arthropoda</taxon>
        <taxon>Hexapoda</taxon>
        <taxon>Insecta</taxon>
        <taxon>Pterygota</taxon>
        <taxon>Neoptera</taxon>
        <taxon>Paraneoptera</taxon>
        <taxon>Hemiptera</taxon>
        <taxon>Heteroptera</taxon>
        <taxon>Panheteroptera</taxon>
        <taxon>Pentatomomorpha</taxon>
        <taxon>Pentatomoidea</taxon>
        <taxon>Pentatomidae</taxon>
        <taxon>Pentatominae</taxon>
        <taxon>Nezara</taxon>
    </lineage>
</organism>
<evidence type="ECO:0000256" key="3">
    <source>
        <dbReference type="ARBA" id="ARBA00022475"/>
    </source>
</evidence>
<feature type="transmembrane region" description="Helical" evidence="8">
    <location>
        <begin position="285"/>
        <end position="305"/>
    </location>
</feature>
<accession>A0A9P0HKZ2</accession>
<feature type="transmembrane region" description="Helical" evidence="8">
    <location>
        <begin position="312"/>
        <end position="332"/>
    </location>
</feature>
<dbReference type="InterPro" id="IPR050549">
    <property type="entry name" value="MFS_Trehalose_Transporter"/>
</dbReference>
<keyword evidence="6 8" id="KW-1133">Transmembrane helix</keyword>
<keyword evidence="5 8" id="KW-0812">Transmembrane</keyword>
<feature type="transmembrane region" description="Helical" evidence="8">
    <location>
        <begin position="379"/>
        <end position="399"/>
    </location>
</feature>